<dbReference type="Proteomes" id="UP000625711">
    <property type="component" value="Unassembled WGS sequence"/>
</dbReference>
<proteinExistence type="predicted"/>
<evidence type="ECO:0000313" key="3">
    <source>
        <dbReference type="Proteomes" id="UP000625711"/>
    </source>
</evidence>
<comment type="caution">
    <text evidence="2">The sequence shown here is derived from an EMBL/GenBank/DDBJ whole genome shotgun (WGS) entry which is preliminary data.</text>
</comment>
<accession>A0A834IUZ6</accession>
<reference evidence="2" key="1">
    <citation type="submission" date="2020-08" db="EMBL/GenBank/DDBJ databases">
        <title>Genome sequencing and assembly of the red palm weevil Rhynchophorus ferrugineus.</title>
        <authorList>
            <person name="Dias G.B."/>
            <person name="Bergman C.M."/>
            <person name="Manee M."/>
        </authorList>
    </citation>
    <scope>NUCLEOTIDE SEQUENCE</scope>
    <source>
        <strain evidence="2">AA-2017</strain>
        <tissue evidence="2">Whole larva</tissue>
    </source>
</reference>
<evidence type="ECO:0008006" key="4">
    <source>
        <dbReference type="Google" id="ProtNLM"/>
    </source>
</evidence>
<keyword evidence="1" id="KW-0732">Signal</keyword>
<feature type="signal peptide" evidence="1">
    <location>
        <begin position="1"/>
        <end position="25"/>
    </location>
</feature>
<organism evidence="2 3">
    <name type="scientific">Rhynchophorus ferrugineus</name>
    <name type="common">Red palm weevil</name>
    <name type="synonym">Curculio ferrugineus</name>
    <dbReference type="NCBI Taxonomy" id="354439"/>
    <lineage>
        <taxon>Eukaryota</taxon>
        <taxon>Metazoa</taxon>
        <taxon>Ecdysozoa</taxon>
        <taxon>Arthropoda</taxon>
        <taxon>Hexapoda</taxon>
        <taxon>Insecta</taxon>
        <taxon>Pterygota</taxon>
        <taxon>Neoptera</taxon>
        <taxon>Endopterygota</taxon>
        <taxon>Coleoptera</taxon>
        <taxon>Polyphaga</taxon>
        <taxon>Cucujiformia</taxon>
        <taxon>Curculionidae</taxon>
        <taxon>Dryophthorinae</taxon>
        <taxon>Rhynchophorus</taxon>
    </lineage>
</organism>
<feature type="chain" id="PRO_5032983624" description="Secreted protein" evidence="1">
    <location>
        <begin position="26"/>
        <end position="134"/>
    </location>
</feature>
<gene>
    <name evidence="2" type="ORF">GWI33_004607</name>
</gene>
<name>A0A834IUZ6_RHYFE</name>
<evidence type="ECO:0000313" key="2">
    <source>
        <dbReference type="EMBL" id="KAF7286566.1"/>
    </source>
</evidence>
<sequence>MRKTNNFQSVFYVLVGVHVTQQLHATDPPPDNLRRPFRRPLALGKASILRWSVLIGPCDTWALLGDDLAPSGCRCYGDDGDGQPVTSAGVVWVERPRVGGRGVRIGRDMRRDGCVVGMYWRKLMGYLLNGYVDR</sequence>
<keyword evidence="3" id="KW-1185">Reference proteome</keyword>
<dbReference type="EMBL" id="JAACXV010000023">
    <property type="protein sequence ID" value="KAF7286566.1"/>
    <property type="molecule type" value="Genomic_DNA"/>
</dbReference>
<dbReference type="AlphaFoldDB" id="A0A834IUZ6"/>
<protein>
    <recommendedName>
        <fullName evidence="4">Secreted protein</fullName>
    </recommendedName>
</protein>
<evidence type="ECO:0000256" key="1">
    <source>
        <dbReference type="SAM" id="SignalP"/>
    </source>
</evidence>